<dbReference type="Proteomes" id="UP000006591">
    <property type="component" value="Chromosome 2"/>
</dbReference>
<sequence length="162" mass="17034">MRSGTGGGSLMRPLVISEGSFGGRLDQPVVAVATTNLVQNGVRHTASADLLYRRLAGDWRDWRAHRLSAARLLRCLTGAGLPTPQLLRSPAPPLQGDSHSPLACVPPAAPTSWLRRPLPTTLLGTRTPVLTFVGTTPSPGTSYLHNLCWLEAAGGAARRGGG</sequence>
<evidence type="ECO:0000313" key="2">
    <source>
        <dbReference type="Proteomes" id="UP000006591"/>
    </source>
</evidence>
<protein>
    <submittedName>
        <fullName evidence="1">Uncharacterized protein</fullName>
    </submittedName>
</protein>
<dbReference type="Gramene" id="ONIVA02G18170.1">
    <property type="protein sequence ID" value="ONIVA02G18170.1"/>
    <property type="gene ID" value="ONIVA02G18170"/>
</dbReference>
<name>A0A0E0G6P0_ORYNI</name>
<organism evidence="1">
    <name type="scientific">Oryza nivara</name>
    <name type="common">Indian wild rice</name>
    <name type="synonym">Oryza sativa f. spontanea</name>
    <dbReference type="NCBI Taxonomy" id="4536"/>
    <lineage>
        <taxon>Eukaryota</taxon>
        <taxon>Viridiplantae</taxon>
        <taxon>Streptophyta</taxon>
        <taxon>Embryophyta</taxon>
        <taxon>Tracheophyta</taxon>
        <taxon>Spermatophyta</taxon>
        <taxon>Magnoliopsida</taxon>
        <taxon>Liliopsida</taxon>
        <taxon>Poales</taxon>
        <taxon>Poaceae</taxon>
        <taxon>BOP clade</taxon>
        <taxon>Oryzoideae</taxon>
        <taxon>Oryzeae</taxon>
        <taxon>Oryzinae</taxon>
        <taxon>Oryza</taxon>
    </lineage>
</organism>
<dbReference type="AlphaFoldDB" id="A0A0E0G6P0"/>
<reference evidence="1" key="1">
    <citation type="submission" date="2015-04" db="UniProtKB">
        <authorList>
            <consortium name="EnsemblPlants"/>
        </authorList>
    </citation>
    <scope>IDENTIFICATION</scope>
    <source>
        <strain evidence="1">SL10</strain>
    </source>
</reference>
<keyword evidence="2" id="KW-1185">Reference proteome</keyword>
<reference evidence="1" key="2">
    <citation type="submission" date="2018-04" db="EMBL/GenBank/DDBJ databases">
        <title>OnivRS2 (Oryza nivara Reference Sequence Version 2).</title>
        <authorList>
            <person name="Zhang J."/>
            <person name="Kudrna D."/>
            <person name="Lee S."/>
            <person name="Talag J."/>
            <person name="Rajasekar S."/>
            <person name="Welchert J."/>
            <person name="Hsing Y.-I."/>
            <person name="Wing R.A."/>
        </authorList>
    </citation>
    <scope>NUCLEOTIDE SEQUENCE [LARGE SCALE GENOMIC DNA]</scope>
    <source>
        <strain evidence="1">SL10</strain>
    </source>
</reference>
<accession>A0A0E0G6P0</accession>
<proteinExistence type="predicted"/>
<dbReference type="EnsemblPlants" id="ONIVA02G18170.1">
    <property type="protein sequence ID" value="ONIVA02G18170.1"/>
    <property type="gene ID" value="ONIVA02G18170"/>
</dbReference>
<dbReference type="HOGENOM" id="CLU_1638080_0_0_1"/>
<evidence type="ECO:0000313" key="1">
    <source>
        <dbReference type="EnsemblPlants" id="ONIVA02G18170.1"/>
    </source>
</evidence>